<protein>
    <recommendedName>
        <fullName evidence="3">trans-2-enoyl-CoA reductase (NAD(+))</fullName>
        <ecNumber evidence="3">1.3.1.44</ecNumber>
    </recommendedName>
</protein>
<evidence type="ECO:0000259" key="10">
    <source>
        <dbReference type="Pfam" id="PF07055"/>
    </source>
</evidence>
<keyword evidence="7" id="KW-0520">NAD</keyword>
<dbReference type="EC" id="1.3.1.44" evidence="3"/>
<evidence type="ECO:0000313" key="13">
    <source>
        <dbReference type="EMBL" id="SUZ68006.1"/>
    </source>
</evidence>
<dbReference type="InterPro" id="IPR024906">
    <property type="entry name" value="Eno_Rdtase_FAD-bd_dom"/>
</dbReference>
<reference evidence="13" key="1">
    <citation type="submission" date="2018-05" db="EMBL/GenBank/DDBJ databases">
        <authorList>
            <person name="Lanie J.A."/>
            <person name="Ng W.-L."/>
            <person name="Kazmierczak K.M."/>
            <person name="Andrzejewski T.M."/>
            <person name="Davidsen T.M."/>
            <person name="Wayne K.J."/>
            <person name="Tettelin H."/>
            <person name="Glass J.I."/>
            <person name="Rusch D."/>
            <person name="Podicherti R."/>
            <person name="Tsui H.-C.T."/>
            <person name="Winkler M.E."/>
        </authorList>
    </citation>
    <scope>NUCLEOTIDE SEQUENCE</scope>
</reference>
<evidence type="ECO:0000259" key="11">
    <source>
        <dbReference type="Pfam" id="PF12241"/>
    </source>
</evidence>
<name>A0A381PLU9_9ZZZZ</name>
<dbReference type="PANTHER" id="PTHR37480">
    <property type="entry name" value="ENOYL-[ACYL-CARRIER-PROTEIN] REDUCTASE [NADH]"/>
    <property type="match status" value="1"/>
</dbReference>
<dbReference type="Pfam" id="PF07055">
    <property type="entry name" value="Eno-Rase_FAD_bd"/>
    <property type="match status" value="1"/>
</dbReference>
<keyword evidence="6" id="KW-0560">Oxidoreductase</keyword>
<evidence type="ECO:0000256" key="1">
    <source>
        <dbReference type="ARBA" id="ARBA00005189"/>
    </source>
</evidence>
<gene>
    <name evidence="13" type="ORF">METZ01_LOCUS20860</name>
</gene>
<feature type="domain" description="Trans-2-enoyl-CoA reductase catalytic" evidence="11">
    <location>
        <begin position="81"/>
        <end position="320"/>
    </location>
</feature>
<keyword evidence="8" id="KW-0443">Lipid metabolism</keyword>
<dbReference type="NCBIfam" id="NF043048">
    <property type="entry name" value="EnoyACPredFabV"/>
    <property type="match status" value="1"/>
</dbReference>
<dbReference type="GO" id="GO:0051287">
    <property type="term" value="F:NAD binding"/>
    <property type="evidence" value="ECO:0007669"/>
    <property type="project" value="TreeGrafter"/>
</dbReference>
<keyword evidence="5" id="KW-0276">Fatty acid metabolism</keyword>
<dbReference type="InterPro" id="IPR050048">
    <property type="entry name" value="FabV-like_NADH_b"/>
</dbReference>
<evidence type="ECO:0000259" key="12">
    <source>
        <dbReference type="Pfam" id="PF12242"/>
    </source>
</evidence>
<feature type="domain" description="Trans-2-enoyl-CoA reductase-like NAD(P)H binding" evidence="12">
    <location>
        <begin position="2"/>
        <end position="79"/>
    </location>
</feature>
<keyword evidence="4" id="KW-0444">Lipid biosynthesis</keyword>
<dbReference type="Pfam" id="PF12241">
    <property type="entry name" value="Enoyl_reductase"/>
    <property type="match status" value="1"/>
</dbReference>
<dbReference type="NCBIfam" id="NF010177">
    <property type="entry name" value="PRK13656.1"/>
    <property type="match status" value="1"/>
</dbReference>
<dbReference type="EMBL" id="UINC01001027">
    <property type="protein sequence ID" value="SUZ68006.1"/>
    <property type="molecule type" value="Genomic_DNA"/>
</dbReference>
<dbReference type="PANTHER" id="PTHR37480:SF1">
    <property type="entry name" value="ENOYL-[ACYL-CARRIER-PROTEIN] REDUCTASE [NADH]"/>
    <property type="match status" value="1"/>
</dbReference>
<organism evidence="13">
    <name type="scientific">marine metagenome</name>
    <dbReference type="NCBI Taxonomy" id="408172"/>
    <lineage>
        <taxon>unclassified sequences</taxon>
        <taxon>metagenomes</taxon>
        <taxon>ecological metagenomes</taxon>
    </lineage>
</organism>
<comment type="subunit">
    <text evidence="2">Monomer.</text>
</comment>
<comment type="pathway">
    <text evidence="1">Lipid metabolism.</text>
</comment>
<dbReference type="InterPro" id="IPR024910">
    <property type="entry name" value="Enoyl-CoA_Rdtase_cat_dom"/>
</dbReference>
<dbReference type="Gene3D" id="3.40.50.720">
    <property type="entry name" value="NAD(P)-binding Rossmann-like Domain"/>
    <property type="match status" value="1"/>
</dbReference>
<dbReference type="InterPro" id="IPR010758">
    <property type="entry name" value="Trans-2-enoyl-CoA_reductase"/>
</dbReference>
<evidence type="ECO:0000256" key="6">
    <source>
        <dbReference type="ARBA" id="ARBA00023002"/>
    </source>
</evidence>
<dbReference type="Pfam" id="PF12242">
    <property type="entry name" value="Eno-Rase_NADH_b"/>
    <property type="match status" value="1"/>
</dbReference>
<feature type="domain" description="Enoyl reductase FAD binding" evidence="10">
    <location>
        <begin position="327"/>
        <end position="390"/>
    </location>
</feature>
<sequence>VIVKPRIRGFICTTAHPVGCAKNVSTQIEYVRGFDTISGPRNVLIVGCSSGYGLASRITSAFGCGSATLGVSFEKAPSENKTGSAGWYNNAAFEQRAEQAGLYARTIDGDAFSDEIKAQTIDAIRSDLGEIDLLVYSLASPVRKHPRTGEFYRSSIKPLGKVFSSQTLKFDLVSGNAEVVDIDLDPADADEADATVAVMGGEDWEYWIEALQEADVLASGFETVAYTYIGNQLTWPIYWDGTLGRAKEDLDRASEEISTKLTGTNGRANVAVLKAVVTQASTAIPVVPLYFSILFRVMKERDCHEDCIAHIHRLFREQLYSNQTKRMDEIGRIRMDNYELDAEIQSEVQRRWSKVTTDNIADLADLRGFRDDFFRLFGFGIESVDYDADIELMIGH</sequence>
<dbReference type="HAMAP" id="MF_01838">
    <property type="entry name" value="FabV_reductase"/>
    <property type="match status" value="1"/>
</dbReference>
<dbReference type="GO" id="GO:0004318">
    <property type="term" value="F:enoyl-[acyl-carrier-protein] reductase (NADH) activity"/>
    <property type="evidence" value="ECO:0007669"/>
    <property type="project" value="TreeGrafter"/>
</dbReference>
<dbReference type="GO" id="GO:0050343">
    <property type="term" value="F:trans-2-enoyl-CoA reductase (NADH) activity"/>
    <property type="evidence" value="ECO:0007669"/>
    <property type="project" value="UniProtKB-EC"/>
</dbReference>
<feature type="non-terminal residue" evidence="13">
    <location>
        <position position="1"/>
    </location>
</feature>
<keyword evidence="9" id="KW-0275">Fatty acid biosynthesis</keyword>
<accession>A0A381PLU9</accession>
<evidence type="ECO:0000256" key="7">
    <source>
        <dbReference type="ARBA" id="ARBA00023027"/>
    </source>
</evidence>
<evidence type="ECO:0000256" key="4">
    <source>
        <dbReference type="ARBA" id="ARBA00022516"/>
    </source>
</evidence>
<proteinExistence type="inferred from homology"/>
<evidence type="ECO:0000256" key="3">
    <source>
        <dbReference type="ARBA" id="ARBA00011983"/>
    </source>
</evidence>
<evidence type="ECO:0000256" key="5">
    <source>
        <dbReference type="ARBA" id="ARBA00022832"/>
    </source>
</evidence>
<evidence type="ECO:0000256" key="8">
    <source>
        <dbReference type="ARBA" id="ARBA00023098"/>
    </source>
</evidence>
<dbReference type="GO" id="GO:0006633">
    <property type="term" value="P:fatty acid biosynthetic process"/>
    <property type="evidence" value="ECO:0007669"/>
    <property type="project" value="UniProtKB-KW"/>
</dbReference>
<evidence type="ECO:0000256" key="2">
    <source>
        <dbReference type="ARBA" id="ARBA00011245"/>
    </source>
</evidence>
<dbReference type="AlphaFoldDB" id="A0A381PLU9"/>
<evidence type="ECO:0000256" key="9">
    <source>
        <dbReference type="ARBA" id="ARBA00023160"/>
    </source>
</evidence>